<dbReference type="EMBL" id="AMZH03007128">
    <property type="protein sequence ID" value="RRT62094.1"/>
    <property type="molecule type" value="Genomic_DNA"/>
</dbReference>
<organism evidence="2 3">
    <name type="scientific">Ensete ventricosum</name>
    <name type="common">Abyssinian banana</name>
    <name type="synonym">Musa ensete</name>
    <dbReference type="NCBI Taxonomy" id="4639"/>
    <lineage>
        <taxon>Eukaryota</taxon>
        <taxon>Viridiplantae</taxon>
        <taxon>Streptophyta</taxon>
        <taxon>Embryophyta</taxon>
        <taxon>Tracheophyta</taxon>
        <taxon>Spermatophyta</taxon>
        <taxon>Magnoliopsida</taxon>
        <taxon>Liliopsida</taxon>
        <taxon>Zingiberales</taxon>
        <taxon>Musaceae</taxon>
        <taxon>Ensete</taxon>
    </lineage>
</organism>
<gene>
    <name evidence="2" type="ORF">B296_00027924</name>
</gene>
<proteinExistence type="predicted"/>
<feature type="compositionally biased region" description="Basic and acidic residues" evidence="1">
    <location>
        <begin position="78"/>
        <end position="99"/>
    </location>
</feature>
<comment type="caution">
    <text evidence="2">The sequence shown here is derived from an EMBL/GenBank/DDBJ whole genome shotgun (WGS) entry which is preliminary data.</text>
</comment>
<evidence type="ECO:0000313" key="2">
    <source>
        <dbReference type="EMBL" id="RRT62094.1"/>
    </source>
</evidence>
<protein>
    <submittedName>
        <fullName evidence="2">Uncharacterized protein</fullName>
    </submittedName>
</protein>
<dbReference type="AlphaFoldDB" id="A0A426ZDP5"/>
<name>A0A426ZDP5_ENSVE</name>
<feature type="region of interest" description="Disordered" evidence="1">
    <location>
        <begin position="1"/>
        <end position="22"/>
    </location>
</feature>
<feature type="compositionally biased region" description="Polar residues" evidence="1">
    <location>
        <begin position="1"/>
        <end position="19"/>
    </location>
</feature>
<evidence type="ECO:0000313" key="3">
    <source>
        <dbReference type="Proteomes" id="UP000287651"/>
    </source>
</evidence>
<dbReference type="Proteomes" id="UP000287651">
    <property type="component" value="Unassembled WGS sequence"/>
</dbReference>
<evidence type="ECO:0000256" key="1">
    <source>
        <dbReference type="SAM" id="MobiDB-lite"/>
    </source>
</evidence>
<feature type="region of interest" description="Disordered" evidence="1">
    <location>
        <begin position="78"/>
        <end position="111"/>
    </location>
</feature>
<accession>A0A426ZDP5</accession>
<reference evidence="2 3" key="1">
    <citation type="journal article" date="2014" name="Agronomy (Basel)">
        <title>A Draft Genome Sequence for Ensete ventricosum, the Drought-Tolerant Tree Against Hunger.</title>
        <authorList>
            <person name="Harrison J."/>
            <person name="Moore K.A."/>
            <person name="Paszkiewicz K."/>
            <person name="Jones T."/>
            <person name="Grant M."/>
            <person name="Ambacheew D."/>
            <person name="Muzemil S."/>
            <person name="Studholme D.J."/>
        </authorList>
    </citation>
    <scope>NUCLEOTIDE SEQUENCE [LARGE SCALE GENOMIC DNA]</scope>
</reference>
<sequence>MKFPSASQQKSVTVTTDDASTLGKGNEYRQLYVQSKRRVGQHLLQEEQSTATVRAEEAGRRVLECFVSSIKQRDCRRGLGEGAKSGEARGGDVAARHDAASSVSSTVGTEDDRCVAEPARLGHQVCIGGGAIAGGEGVAVVAER</sequence>